<dbReference type="InterPro" id="IPR041698">
    <property type="entry name" value="Methyltransf_25"/>
</dbReference>
<dbReference type="CDD" id="cd02440">
    <property type="entry name" value="AdoMet_MTases"/>
    <property type="match status" value="1"/>
</dbReference>
<evidence type="ECO:0000313" key="3">
    <source>
        <dbReference type="Proteomes" id="UP001304300"/>
    </source>
</evidence>
<accession>A0AAQ3L9J8</accession>
<dbReference type="EMBL" id="CP136920">
    <property type="protein sequence ID" value="WOO41870.1"/>
    <property type="molecule type" value="Genomic_DNA"/>
</dbReference>
<dbReference type="KEGG" id="puo:RZN69_02135"/>
<proteinExistence type="predicted"/>
<dbReference type="Proteomes" id="UP001304300">
    <property type="component" value="Chromosome"/>
</dbReference>
<protein>
    <submittedName>
        <fullName evidence="2">Class I SAM-dependent methyltransferase</fullName>
        <ecNumber evidence="2">2.1.1.-</ecNumber>
    </submittedName>
</protein>
<evidence type="ECO:0000313" key="2">
    <source>
        <dbReference type="EMBL" id="WOO41870.1"/>
    </source>
</evidence>
<dbReference type="GO" id="GO:0008168">
    <property type="term" value="F:methyltransferase activity"/>
    <property type="evidence" value="ECO:0007669"/>
    <property type="project" value="UniProtKB-KW"/>
</dbReference>
<dbReference type="GO" id="GO:0032259">
    <property type="term" value="P:methylation"/>
    <property type="evidence" value="ECO:0007669"/>
    <property type="project" value="UniProtKB-KW"/>
</dbReference>
<organism evidence="2 3">
    <name type="scientific">Rubellicoccus peritrichatus</name>
    <dbReference type="NCBI Taxonomy" id="3080537"/>
    <lineage>
        <taxon>Bacteria</taxon>
        <taxon>Pseudomonadati</taxon>
        <taxon>Verrucomicrobiota</taxon>
        <taxon>Opitutia</taxon>
        <taxon>Puniceicoccales</taxon>
        <taxon>Cerasicoccaceae</taxon>
        <taxon>Rubellicoccus</taxon>
    </lineage>
</organism>
<sequence>MEIETAKQYFRQQVVVEHYAHAANAVGLWVSEEKIFTRLFKQEDSIIELGCGAGRIAIGLWELGYKHLMGVDYSREMVKEARRINKVLEYGISFQYGDATKLGFDEATFDGAIFGFNGLLMIPQRENRRRALAEIKRVIKPGGWFVFTGHDREVHGNKKLWRDQQKLWNRSNQHPDLEMFGDLFHDMPEGGQMYIHSATRAEILEDLASVGLRHETDVLRSNLAPEPARVRQFSDDTRFWVVQRPLSDTDPE</sequence>
<feature type="domain" description="Methyltransferase" evidence="1">
    <location>
        <begin position="46"/>
        <end position="143"/>
    </location>
</feature>
<dbReference type="EC" id="2.1.1.-" evidence="2"/>
<keyword evidence="2" id="KW-0808">Transferase</keyword>
<keyword evidence="3" id="KW-1185">Reference proteome</keyword>
<dbReference type="AlphaFoldDB" id="A0AAQ3L9J8"/>
<dbReference type="SUPFAM" id="SSF53335">
    <property type="entry name" value="S-adenosyl-L-methionine-dependent methyltransferases"/>
    <property type="match status" value="1"/>
</dbReference>
<dbReference type="PANTHER" id="PTHR43591">
    <property type="entry name" value="METHYLTRANSFERASE"/>
    <property type="match status" value="1"/>
</dbReference>
<evidence type="ECO:0000259" key="1">
    <source>
        <dbReference type="Pfam" id="PF13649"/>
    </source>
</evidence>
<dbReference type="InterPro" id="IPR029063">
    <property type="entry name" value="SAM-dependent_MTases_sf"/>
</dbReference>
<dbReference type="RefSeq" id="WP_317834354.1">
    <property type="nucleotide sequence ID" value="NZ_CP136920.1"/>
</dbReference>
<reference evidence="2 3" key="1">
    <citation type="submission" date="2023-10" db="EMBL/GenBank/DDBJ databases">
        <title>Rubellicoccus peritrichatus gen. nov., sp. nov., isolated from an algae of coral reef tank.</title>
        <authorList>
            <person name="Luo J."/>
        </authorList>
    </citation>
    <scope>NUCLEOTIDE SEQUENCE [LARGE SCALE GENOMIC DNA]</scope>
    <source>
        <strain evidence="2 3">CR14</strain>
    </source>
</reference>
<dbReference type="Gene3D" id="3.40.50.150">
    <property type="entry name" value="Vaccinia Virus protein VP39"/>
    <property type="match status" value="1"/>
</dbReference>
<name>A0AAQ3L9J8_9BACT</name>
<keyword evidence="2" id="KW-0489">Methyltransferase</keyword>
<gene>
    <name evidence="2" type="ORF">RZN69_02135</name>
</gene>
<dbReference type="Pfam" id="PF13649">
    <property type="entry name" value="Methyltransf_25"/>
    <property type="match status" value="1"/>
</dbReference>